<evidence type="ECO:0000313" key="2">
    <source>
        <dbReference type="EMBL" id="OHT10533.1"/>
    </source>
</evidence>
<evidence type="ECO:0000256" key="1">
    <source>
        <dbReference type="SAM" id="Phobius"/>
    </source>
</evidence>
<proteinExistence type="predicted"/>
<feature type="transmembrane region" description="Helical" evidence="1">
    <location>
        <begin position="273"/>
        <end position="291"/>
    </location>
</feature>
<feature type="transmembrane region" description="Helical" evidence="1">
    <location>
        <begin position="183"/>
        <end position="203"/>
    </location>
</feature>
<keyword evidence="1" id="KW-0472">Membrane</keyword>
<dbReference type="EMBL" id="MLAK01000608">
    <property type="protein sequence ID" value="OHT10533.1"/>
    <property type="molecule type" value="Genomic_DNA"/>
</dbReference>
<feature type="transmembrane region" description="Helical" evidence="1">
    <location>
        <begin position="209"/>
        <end position="230"/>
    </location>
</feature>
<feature type="transmembrane region" description="Helical" evidence="1">
    <location>
        <begin position="303"/>
        <end position="325"/>
    </location>
</feature>
<sequence>MLFLFTIFGQIWLGIEIFLPHFYQELSLSTIIGACSLLGISISTLIFFYCSYFLGFTLFHLVLHTLALFIVSFVLNKKRRKTYDYVFKASFVSLSPQILISFITLIFIFPTYLSFGAMFLEIMALPIHEELSLSASFLNGCNKHRQYFFSLFHPDMYGKFALSNWLTSCHYSMIKLGYGGFRTSLLISTTLYIVAYFLILSSLAQEFLLPIYVAPFSVFLPLFIAGFGYFKVYSAEIKPPNSDVDYISQLGSEFPQTHFMNPFFQIIFGNRPMLFSLGLSSLVILLLYRTISCRSSLNLMKIVGFIVGGILPCVIQQSFFAMMTFSIFQCLFQCWRQRYWKQTRSLLGSFLISFLVLNSIRFIYNDYSYDGSHFYTDPKYIQNSNQHEFFSQSFIFHRQFEKYIEQGYAFPFLSYWFDALGFYPFILFGLSWFVLGIIEKQFFIVLFLTFLVFNFWQTQENPDKNMLTFYSILFTLGCVIYTAVIHRISSRWLRDETKGIFSGVFFVLTVVSMVSSFMGIKNQIMNWEDNWSSYGTKMAEWVIQNTPENSVFYSKCETLDPILSIAGRIMFYSDLKAMEYEGFDYTERKEMFKYYLNNPRNLTSIKPIDYIIFWKSDDTLRYFDFPKDTWALILSSQKFDIYQRIRST</sequence>
<feature type="transmembrane region" description="Helical" evidence="1">
    <location>
        <begin position="415"/>
        <end position="435"/>
    </location>
</feature>
<dbReference type="RefSeq" id="XP_068363669.1">
    <property type="nucleotide sequence ID" value="XM_068501208.1"/>
</dbReference>
<feature type="transmembrane region" description="Helical" evidence="1">
    <location>
        <begin position="56"/>
        <end position="75"/>
    </location>
</feature>
<organism evidence="2 3">
    <name type="scientific">Tritrichomonas foetus</name>
    <dbReference type="NCBI Taxonomy" id="1144522"/>
    <lineage>
        <taxon>Eukaryota</taxon>
        <taxon>Metamonada</taxon>
        <taxon>Parabasalia</taxon>
        <taxon>Tritrichomonadida</taxon>
        <taxon>Tritrichomonadidae</taxon>
        <taxon>Tritrichomonas</taxon>
    </lineage>
</organism>
<accession>A0A1J4KMD8</accession>
<feature type="transmembrane region" description="Helical" evidence="1">
    <location>
        <begin position="346"/>
        <end position="364"/>
    </location>
</feature>
<dbReference type="Proteomes" id="UP000179807">
    <property type="component" value="Unassembled WGS sequence"/>
</dbReference>
<dbReference type="GeneID" id="94835912"/>
<feature type="transmembrane region" description="Helical" evidence="1">
    <location>
        <begin position="500"/>
        <end position="520"/>
    </location>
</feature>
<feature type="transmembrane region" description="Helical" evidence="1">
    <location>
        <begin position="469"/>
        <end position="488"/>
    </location>
</feature>
<keyword evidence="3" id="KW-1185">Reference proteome</keyword>
<feature type="transmembrane region" description="Helical" evidence="1">
    <location>
        <begin position="28"/>
        <end position="49"/>
    </location>
</feature>
<evidence type="ECO:0000313" key="3">
    <source>
        <dbReference type="Proteomes" id="UP000179807"/>
    </source>
</evidence>
<feature type="transmembrane region" description="Helical" evidence="1">
    <location>
        <begin position="95"/>
        <end position="120"/>
    </location>
</feature>
<comment type="caution">
    <text evidence="2">The sequence shown here is derived from an EMBL/GenBank/DDBJ whole genome shotgun (WGS) entry which is preliminary data.</text>
</comment>
<dbReference type="VEuPathDB" id="TrichDB:TRFO_20119"/>
<feature type="transmembrane region" description="Helical" evidence="1">
    <location>
        <begin position="442"/>
        <end position="457"/>
    </location>
</feature>
<protein>
    <submittedName>
        <fullName evidence="2">Uncharacterized protein</fullName>
    </submittedName>
</protein>
<reference evidence="2" key="1">
    <citation type="submission" date="2016-10" db="EMBL/GenBank/DDBJ databases">
        <authorList>
            <person name="Benchimol M."/>
            <person name="Almeida L.G."/>
            <person name="Vasconcelos A.T."/>
            <person name="Perreira-Neves A."/>
            <person name="Rosa I.A."/>
            <person name="Tasca T."/>
            <person name="Bogo M.R."/>
            <person name="de Souza W."/>
        </authorList>
    </citation>
    <scope>NUCLEOTIDE SEQUENCE [LARGE SCALE GENOMIC DNA]</scope>
    <source>
        <strain evidence="2">K</strain>
    </source>
</reference>
<gene>
    <name evidence="2" type="ORF">TRFO_20119</name>
</gene>
<keyword evidence="1" id="KW-1133">Transmembrane helix</keyword>
<dbReference type="AlphaFoldDB" id="A0A1J4KMD8"/>
<keyword evidence="1" id="KW-0812">Transmembrane</keyword>
<name>A0A1J4KMD8_9EUKA</name>